<dbReference type="EMBL" id="CAJVPZ010040912">
    <property type="protein sequence ID" value="CAG8760656.1"/>
    <property type="molecule type" value="Genomic_DNA"/>
</dbReference>
<dbReference type="AlphaFoldDB" id="A0A9N9NU66"/>
<reference evidence="2" key="1">
    <citation type="submission" date="2021-06" db="EMBL/GenBank/DDBJ databases">
        <authorList>
            <person name="Kallberg Y."/>
            <person name="Tangrot J."/>
            <person name="Rosling A."/>
        </authorList>
    </citation>
    <scope>NUCLEOTIDE SEQUENCE</scope>
    <source>
        <strain evidence="2">IN212</strain>
    </source>
</reference>
<accession>A0A9N9NU66</accession>
<comment type="caution">
    <text evidence="2">The sequence shown here is derived from an EMBL/GenBank/DDBJ whole genome shotgun (WGS) entry which is preliminary data.</text>
</comment>
<keyword evidence="3" id="KW-1185">Reference proteome</keyword>
<feature type="region of interest" description="Disordered" evidence="1">
    <location>
        <begin position="1"/>
        <end position="30"/>
    </location>
</feature>
<protein>
    <submittedName>
        <fullName evidence="2">10904_t:CDS:1</fullName>
    </submittedName>
</protein>
<feature type="compositionally biased region" description="Polar residues" evidence="1">
    <location>
        <begin position="17"/>
        <end position="30"/>
    </location>
</feature>
<evidence type="ECO:0000313" key="2">
    <source>
        <dbReference type="EMBL" id="CAG8760656.1"/>
    </source>
</evidence>
<organism evidence="2 3">
    <name type="scientific">Racocetra fulgida</name>
    <dbReference type="NCBI Taxonomy" id="60492"/>
    <lineage>
        <taxon>Eukaryota</taxon>
        <taxon>Fungi</taxon>
        <taxon>Fungi incertae sedis</taxon>
        <taxon>Mucoromycota</taxon>
        <taxon>Glomeromycotina</taxon>
        <taxon>Glomeromycetes</taxon>
        <taxon>Diversisporales</taxon>
        <taxon>Gigasporaceae</taxon>
        <taxon>Racocetra</taxon>
    </lineage>
</organism>
<feature type="non-terminal residue" evidence="2">
    <location>
        <position position="1"/>
    </location>
</feature>
<proteinExistence type="predicted"/>
<sequence>NIQNIDNDIDNALPSPKSLTRSQNQNNGSTSYIATNVLDILPENDIENNDNSQHNDIY</sequence>
<gene>
    <name evidence="2" type="ORF">RFULGI_LOCUS14283</name>
</gene>
<feature type="non-terminal residue" evidence="2">
    <location>
        <position position="58"/>
    </location>
</feature>
<dbReference type="Proteomes" id="UP000789396">
    <property type="component" value="Unassembled WGS sequence"/>
</dbReference>
<evidence type="ECO:0000256" key="1">
    <source>
        <dbReference type="SAM" id="MobiDB-lite"/>
    </source>
</evidence>
<dbReference type="OrthoDB" id="2476651at2759"/>
<name>A0A9N9NU66_9GLOM</name>
<evidence type="ECO:0000313" key="3">
    <source>
        <dbReference type="Proteomes" id="UP000789396"/>
    </source>
</evidence>